<keyword evidence="1" id="KW-0646">Protease inhibitor</keyword>
<feature type="signal peptide" evidence="3">
    <location>
        <begin position="1"/>
        <end position="20"/>
    </location>
</feature>
<organism evidence="5 6">
    <name type="scientific">Methylocapsa palsarum</name>
    <dbReference type="NCBI Taxonomy" id="1612308"/>
    <lineage>
        <taxon>Bacteria</taxon>
        <taxon>Pseudomonadati</taxon>
        <taxon>Pseudomonadota</taxon>
        <taxon>Alphaproteobacteria</taxon>
        <taxon>Hyphomicrobiales</taxon>
        <taxon>Beijerinckiaceae</taxon>
        <taxon>Methylocapsa</taxon>
    </lineage>
</organism>
<dbReference type="PANTHER" id="PTHR36530:SF1">
    <property type="entry name" value="AMOEBIASIN-1"/>
    <property type="match status" value="1"/>
</dbReference>
<keyword evidence="2" id="KW-0789">Thiol protease inhibitor</keyword>
<evidence type="ECO:0000256" key="2">
    <source>
        <dbReference type="ARBA" id="ARBA00022704"/>
    </source>
</evidence>
<dbReference type="Proteomes" id="UP000198755">
    <property type="component" value="Unassembled WGS sequence"/>
</dbReference>
<dbReference type="RefSeq" id="WP_091685326.1">
    <property type="nucleotide sequence ID" value="NZ_FOSN01000016.1"/>
</dbReference>
<proteinExistence type="predicted"/>
<evidence type="ECO:0000259" key="4">
    <source>
        <dbReference type="Pfam" id="PF09394"/>
    </source>
</evidence>
<evidence type="ECO:0000256" key="3">
    <source>
        <dbReference type="SAM" id="SignalP"/>
    </source>
</evidence>
<dbReference type="InterPro" id="IPR018990">
    <property type="entry name" value="Prot_inh_I42_chagasin"/>
</dbReference>
<evidence type="ECO:0000313" key="5">
    <source>
        <dbReference type="EMBL" id="SFK71478.1"/>
    </source>
</evidence>
<dbReference type="InterPro" id="IPR036331">
    <property type="entry name" value="Chagasin-like_sf"/>
</dbReference>
<gene>
    <name evidence="5" type="ORF">SAMN05444581_11647</name>
</gene>
<evidence type="ECO:0000256" key="1">
    <source>
        <dbReference type="ARBA" id="ARBA00022690"/>
    </source>
</evidence>
<keyword evidence="6" id="KW-1185">Reference proteome</keyword>
<dbReference type="SUPFAM" id="SSF141066">
    <property type="entry name" value="ICP-like"/>
    <property type="match status" value="1"/>
</dbReference>
<keyword evidence="3" id="KW-0732">Signal</keyword>
<accession>A0A1I4BRN4</accession>
<dbReference type="InterPro" id="IPR052781">
    <property type="entry name" value="Cys_protease_inhibitor_I42"/>
</dbReference>
<dbReference type="Pfam" id="PF09394">
    <property type="entry name" value="Inhibitor_I42"/>
    <property type="match status" value="1"/>
</dbReference>
<reference evidence="5 6" key="1">
    <citation type="submission" date="2016-10" db="EMBL/GenBank/DDBJ databases">
        <authorList>
            <person name="de Groot N.N."/>
        </authorList>
    </citation>
    <scope>NUCLEOTIDE SEQUENCE [LARGE SCALE GENOMIC DNA]</scope>
    <source>
        <strain evidence="5 6">NE2</strain>
    </source>
</reference>
<dbReference type="EMBL" id="FOSN01000016">
    <property type="protein sequence ID" value="SFK71478.1"/>
    <property type="molecule type" value="Genomic_DNA"/>
</dbReference>
<feature type="chain" id="PRO_5011589729" evidence="3">
    <location>
        <begin position="21"/>
        <end position="134"/>
    </location>
</feature>
<name>A0A1I4BRN4_9HYPH</name>
<dbReference type="GO" id="GO:0004869">
    <property type="term" value="F:cysteine-type endopeptidase inhibitor activity"/>
    <property type="evidence" value="ECO:0007669"/>
    <property type="project" value="UniProtKB-KW"/>
</dbReference>
<dbReference type="OrthoDB" id="7872263at2"/>
<feature type="domain" description="Proteinase inhibitor I42 chagasin" evidence="4">
    <location>
        <begin position="39"/>
        <end position="133"/>
    </location>
</feature>
<evidence type="ECO:0000313" key="6">
    <source>
        <dbReference type="Proteomes" id="UP000198755"/>
    </source>
</evidence>
<dbReference type="AlphaFoldDB" id="A0A1I4BRN4"/>
<dbReference type="Gene3D" id="2.60.40.2020">
    <property type="match status" value="1"/>
</dbReference>
<protein>
    <submittedName>
        <fullName evidence="5">Inhibitor of cysteine peptidase</fullName>
    </submittedName>
</protein>
<sequence length="134" mass="13734">MAVSRLQQCLVFALFVGAMARGVCGGAVRAQTSGETLDLTIGGSAIVELAENPSTGYSWSLSAAESSNLRALVISAEGFKSGGGNGAPLIGAPGVAQFKIEGRKSGAARAMFVYSRPWEHGAPAGRHVVTVKVR</sequence>
<dbReference type="PANTHER" id="PTHR36530">
    <property type="entry name" value="INHIBITOR OF CYSTEINE PEPTIDASE"/>
    <property type="match status" value="1"/>
</dbReference>